<dbReference type="GO" id="GO:0005737">
    <property type="term" value="C:cytoplasm"/>
    <property type="evidence" value="ECO:0007669"/>
    <property type="project" value="UniProtKB-SubCell"/>
</dbReference>
<feature type="active site" evidence="8">
    <location>
        <position position="267"/>
    </location>
</feature>
<accession>A0A1W1H4K3</accession>
<dbReference type="RefSeq" id="WP_080797537.1">
    <property type="nucleotide sequence ID" value="NZ_LT828540.1"/>
</dbReference>
<evidence type="ECO:0000256" key="2">
    <source>
        <dbReference type="ARBA" id="ARBA00022598"/>
    </source>
</evidence>
<feature type="binding site" evidence="8">
    <location>
        <position position="493"/>
    </location>
    <ligand>
        <name>substrate</name>
    </ligand>
</feature>
<comment type="function">
    <text evidence="8">Part of the phosphoribosylformylglycinamidine synthase complex involved in the purines biosynthetic pathway. Catalyzes the ATP-dependent conversion of formylglycinamide ribonucleotide (FGAR) and glutamine to yield formylglycinamidine ribonucleotide (FGAM) and glutamate. The FGAM synthase complex is composed of three subunits. PurQ produces an ammonia molecule by converting glutamine to glutamate. PurL transfers the ammonia molecule to FGAR to form FGAM in an ATP-dependent manner. PurS interacts with PurQ and PurL and is thought to assist in the transfer of the ammonia molecule from PurQ to PurL.</text>
</comment>
<dbReference type="GO" id="GO:0005524">
    <property type="term" value="F:ATP binding"/>
    <property type="evidence" value="ECO:0007669"/>
    <property type="project" value="UniProtKB-UniRule"/>
</dbReference>
<evidence type="ECO:0000313" key="13">
    <source>
        <dbReference type="Proteomes" id="UP000191931"/>
    </source>
</evidence>
<feature type="binding site" evidence="8">
    <location>
        <begin position="564"/>
        <end position="566"/>
    </location>
    <ligand>
        <name>substrate</name>
    </ligand>
</feature>
<dbReference type="UniPathway" id="UPA00074">
    <property type="reaction ID" value="UER00128"/>
</dbReference>
<protein>
    <recommendedName>
        <fullName evidence="8">Phosphoribosylformylglycinamidine synthase subunit PurL</fullName>
        <shortName evidence="8">FGAM synthase</shortName>
        <ecNumber evidence="8">6.3.5.3</ecNumber>
    </recommendedName>
    <alternativeName>
        <fullName evidence="8">Formylglycinamide ribonucleotide amidotransferase subunit II</fullName>
        <shortName evidence="8">FGAR amidotransferase II</shortName>
        <shortName evidence="8">FGAR-AT II</shortName>
    </alternativeName>
    <alternativeName>
        <fullName evidence="8">Glutamine amidotransferase PurL</fullName>
    </alternativeName>
    <alternativeName>
        <fullName evidence="8">Phosphoribosylformylglycinamidine synthase subunit II</fullName>
    </alternativeName>
</protein>
<dbReference type="InterPro" id="IPR041609">
    <property type="entry name" value="PurL_linker"/>
</dbReference>
<keyword evidence="4 8" id="KW-0547">Nucleotide-binding</keyword>
<feature type="binding site" evidence="8">
    <location>
        <position position="359"/>
    </location>
    <ligand>
        <name>substrate</name>
    </ligand>
</feature>
<dbReference type="Gene3D" id="3.30.1280.10">
    <property type="entry name" value="Phosphoribosylformylglycinamidine synthase subunit PurS"/>
    <property type="match status" value="1"/>
</dbReference>
<evidence type="ECO:0000256" key="3">
    <source>
        <dbReference type="ARBA" id="ARBA00022723"/>
    </source>
</evidence>
<dbReference type="InterPro" id="IPR016188">
    <property type="entry name" value="PurM-like_N"/>
</dbReference>
<dbReference type="InterPro" id="IPR036921">
    <property type="entry name" value="PurM-like_N_sf"/>
</dbReference>
<dbReference type="InterPro" id="IPR010918">
    <property type="entry name" value="PurM-like_C_dom"/>
</dbReference>
<feature type="binding site" evidence="8">
    <location>
        <position position="521"/>
    </location>
    <ligand>
        <name>Mg(2+)</name>
        <dbReference type="ChEBI" id="CHEBI:18420"/>
        <label>2</label>
    </ligand>
</feature>
<evidence type="ECO:0000313" key="12">
    <source>
        <dbReference type="EMBL" id="SLM27372.1"/>
    </source>
</evidence>
<dbReference type="Gene3D" id="3.30.1330.10">
    <property type="entry name" value="PurM-like, N-terminal domain"/>
    <property type="match status" value="2"/>
</dbReference>
<dbReference type="Pfam" id="PF18072">
    <property type="entry name" value="FGAR-AT_linker"/>
    <property type="match status" value="1"/>
</dbReference>
<dbReference type="CDD" id="cd02203">
    <property type="entry name" value="PurL_repeat1"/>
    <property type="match status" value="1"/>
</dbReference>
<dbReference type="EC" id="6.3.5.3" evidence="8"/>
<evidence type="ECO:0000259" key="11">
    <source>
        <dbReference type="Pfam" id="PF18072"/>
    </source>
</evidence>
<dbReference type="PANTHER" id="PTHR43555:SF1">
    <property type="entry name" value="PHOSPHORIBOSYLFORMYLGLYCINAMIDINE SYNTHASE SUBUNIT PURL"/>
    <property type="match status" value="1"/>
</dbReference>
<feature type="binding site" evidence="8">
    <location>
        <position position="360"/>
    </location>
    <ligand>
        <name>Mg(2+)</name>
        <dbReference type="ChEBI" id="CHEBI:18420"/>
        <label>2</label>
    </ligand>
</feature>
<evidence type="ECO:0000256" key="8">
    <source>
        <dbReference type="HAMAP-Rule" id="MF_00420"/>
    </source>
</evidence>
<feature type="binding site" evidence="8">
    <location>
        <position position="805"/>
    </location>
    <ligand>
        <name>ATP</name>
        <dbReference type="ChEBI" id="CHEBI:30616"/>
    </ligand>
</feature>
<dbReference type="InterPro" id="IPR010074">
    <property type="entry name" value="PRibForGlyAmidine_synth_PurL"/>
</dbReference>
<comment type="subunit">
    <text evidence="8">Monomer. Part of the FGAM synthase complex composed of 1 PurL, 1 PurQ and 2 PurS subunits.</text>
</comment>
<keyword evidence="13" id="KW-1185">Reference proteome</keyword>
<reference evidence="12 13" key="1">
    <citation type="submission" date="2017-03" db="EMBL/GenBank/DDBJ databases">
        <authorList>
            <person name="Afonso C.L."/>
            <person name="Miller P.J."/>
            <person name="Scott M.A."/>
            <person name="Spackman E."/>
            <person name="Goraichik I."/>
            <person name="Dimitrov K.M."/>
            <person name="Suarez D.L."/>
            <person name="Swayne D.E."/>
        </authorList>
    </citation>
    <scope>NUCLEOTIDE SEQUENCE [LARGE SCALE GENOMIC DNA]</scope>
    <source>
        <strain evidence="12">PRJEB14757</strain>
    </source>
</reference>
<keyword evidence="3 8" id="KW-0479">Metal-binding</keyword>
<feature type="domain" description="PurM-like N-terminal" evidence="9">
    <location>
        <begin position="318"/>
        <end position="441"/>
    </location>
</feature>
<dbReference type="SUPFAM" id="SSF56042">
    <property type="entry name" value="PurM C-terminal domain-like"/>
    <property type="match status" value="2"/>
</dbReference>
<comment type="subcellular location">
    <subcellularLocation>
        <location evidence="8">Cytoplasm</location>
    </subcellularLocation>
</comment>
<keyword evidence="2 8" id="KW-0436">Ligase</keyword>
<dbReference type="PANTHER" id="PTHR43555">
    <property type="entry name" value="PHOSPHORIBOSYLFORMYLGLYCINAMIDINE SYNTHASE SUBUNIT PURL"/>
    <property type="match status" value="1"/>
</dbReference>
<evidence type="ECO:0000256" key="4">
    <source>
        <dbReference type="ARBA" id="ARBA00022741"/>
    </source>
</evidence>
<comment type="similarity">
    <text evidence="8">Belongs to the FGAMS family.</text>
</comment>
<evidence type="ECO:0000259" key="9">
    <source>
        <dbReference type="Pfam" id="PF00586"/>
    </source>
</evidence>
<evidence type="ECO:0000256" key="5">
    <source>
        <dbReference type="ARBA" id="ARBA00022755"/>
    </source>
</evidence>
<dbReference type="Pfam" id="PF02700">
    <property type="entry name" value="PurS"/>
    <property type="match status" value="1"/>
</dbReference>
<dbReference type="InterPro" id="IPR036604">
    <property type="entry name" value="PurS-like_sf"/>
</dbReference>
<gene>
    <name evidence="8 12" type="primary">purL</name>
    <name evidence="12" type="ORF">MTBBW1_10031</name>
</gene>
<feature type="binding site" evidence="8">
    <location>
        <position position="336"/>
    </location>
    <ligand>
        <name>Mg(2+)</name>
        <dbReference type="ChEBI" id="CHEBI:18420"/>
        <label>1</label>
    </ligand>
</feature>
<evidence type="ECO:0000259" key="10">
    <source>
        <dbReference type="Pfam" id="PF02769"/>
    </source>
</evidence>
<keyword evidence="1 8" id="KW-0963">Cytoplasm</keyword>
<dbReference type="CDD" id="cd02204">
    <property type="entry name" value="PurL_repeat2"/>
    <property type="match status" value="1"/>
</dbReference>
<feature type="binding site" evidence="8">
    <location>
        <position position="760"/>
    </location>
    <ligand>
        <name>ATP</name>
        <dbReference type="ChEBI" id="CHEBI:30616"/>
    </ligand>
</feature>
<dbReference type="Pfam" id="PF02769">
    <property type="entry name" value="AIRS_C"/>
    <property type="match status" value="2"/>
</dbReference>
<dbReference type="InterPro" id="IPR003850">
    <property type="entry name" value="PurS"/>
</dbReference>
<proteinExistence type="inferred from homology"/>
<comment type="caution">
    <text evidence="8">Lacks conserved residue(s) required for the propagation of feature annotation.</text>
</comment>
<dbReference type="GO" id="GO:0004642">
    <property type="term" value="F:phosphoribosylformylglycinamidine synthase activity"/>
    <property type="evidence" value="ECO:0007669"/>
    <property type="project" value="UniProtKB-UniRule"/>
</dbReference>
<sequence length="1064" mass="117065">MISCIETALKPELLDAEAVGLQRKAMDYFNINIHDGRVVNLVTIEAELSFDELRAIKDEILTNPVIQISSLENPLEIGFDWCIWVGFRPGVRDNAGSTAQEAVKDLLKRDFRAGEGIYTSKRYCITGNELTREDVEKIAGELLANPIIQQWKVFSYREWKDTGEKSNNISKALDSSSVKNFDSRPVGLAVPKVMLNHVPGFDTINIESDQALQKISNERNLALNPRDIPVIRQYFLDPDVRESRNRVGLSEPTDVELEYISQARSDHCNHNTFRGLFNYRDISTGETAVEKNLFKTYIQEPTLQLKDEKEWVVSVLWDNAGVGRFDGENNYVITGETHNSPSNMEAYGGAITGIVGVYRDPLGTGLGSRLIMGSYGFCVGDINYNGPLKAPLHPRRLLDGVVEGVKDGGNKSGVPTTFGQTLFNDGYMGKSLVFVTALGIMPSHVNGMPSHEKKTEPGDLVVMSGGRVGKDGIHGVTASSEVLSENTPAGHVQIGDPYTQKKMHDFLLIARDEGLFGFITDNGGGGLSSSVGESAMISNGCEIWLDKVPLKYDGLDMWEIWVSESQERMTIAVKPEYIDRFMELSKEHEVESTVIGTYTDSGKLHILYNEKTCAYVDIDLLEKGFPQWEFDAVWVPPDIRGLTEPVLKPPSGKAGYNDLLCDMLARPNICSKEWIVRQYDHEVQGGSVIKPLVGINRNVPSDASVIRPVLTSERGIVFSQALLPWYSKIDAYHMMSCTIDEAVRRIIAVGGSISHIGGVDNFCWPDIQHHPEKNPDGRFKAAQLVRACRALKDASFAYGIPLLSGKDSMYVDGYLQGKYGDSVKVSALETVQFSATGVVEDIKKCITLEPRMPGDLVYVLGVTADELGASEYYELLGKTGLNVPEVNFKRFKVIYKTLEKAVDSGIVASAHAVARGGLGVHFALSAISSGMGMDINLDSVPLSPDLSSAKESNSIDGFPGDDLLLFSESSGRFIVTVAPEYQSVFEKLFKGLPCGCVGRISDTHSNLRIQGIKPCKIEAVKSVKAEDFKDISTLDGKNMDSFLIIDTPCDYLEKVWQAPMGGMV</sequence>
<dbReference type="Pfam" id="PF00586">
    <property type="entry name" value="AIRS"/>
    <property type="match status" value="2"/>
</dbReference>
<evidence type="ECO:0000256" key="7">
    <source>
        <dbReference type="ARBA" id="ARBA00022842"/>
    </source>
</evidence>
<keyword evidence="7 8" id="KW-0460">Magnesium</keyword>
<feature type="domain" description="PurM-like C-terminal" evidence="10">
    <location>
        <begin position="456"/>
        <end position="606"/>
    </location>
</feature>
<dbReference type="InterPro" id="IPR036676">
    <property type="entry name" value="PurM-like_C_sf"/>
</dbReference>
<comment type="catalytic activity">
    <reaction evidence="8">
        <text>N(2)-formyl-N(1)-(5-phospho-beta-D-ribosyl)glycinamide + L-glutamine + ATP + H2O = 2-formamido-N(1)-(5-O-phospho-beta-D-ribosyl)acetamidine + L-glutamate + ADP + phosphate + H(+)</text>
        <dbReference type="Rhea" id="RHEA:17129"/>
        <dbReference type="ChEBI" id="CHEBI:15377"/>
        <dbReference type="ChEBI" id="CHEBI:15378"/>
        <dbReference type="ChEBI" id="CHEBI:29985"/>
        <dbReference type="ChEBI" id="CHEBI:30616"/>
        <dbReference type="ChEBI" id="CHEBI:43474"/>
        <dbReference type="ChEBI" id="CHEBI:58359"/>
        <dbReference type="ChEBI" id="CHEBI:147286"/>
        <dbReference type="ChEBI" id="CHEBI:147287"/>
        <dbReference type="ChEBI" id="CHEBI:456216"/>
        <dbReference type="EC" id="6.3.5.3"/>
    </reaction>
</comment>
<dbReference type="EMBL" id="FWEV01000001">
    <property type="protein sequence ID" value="SLM27372.1"/>
    <property type="molecule type" value="Genomic_DNA"/>
</dbReference>
<feature type="binding site" evidence="8">
    <location>
        <position position="808"/>
    </location>
    <ligand>
        <name>substrate</name>
    </ligand>
</feature>
<feature type="domain" description="PurM-like C-terminal" evidence="10">
    <location>
        <begin position="853"/>
        <end position="1003"/>
    </location>
</feature>
<dbReference type="Gene3D" id="3.90.650.10">
    <property type="entry name" value="PurM-like C-terminal domain"/>
    <property type="match status" value="2"/>
</dbReference>
<comment type="pathway">
    <text evidence="8">Purine metabolism; IMP biosynthesis via de novo pathway; 5-amino-1-(5-phospho-D-ribosyl)imidazole from N(2)-formyl-N(1)-(5-phospho-D-ribosyl)glycinamide: step 1/2.</text>
</comment>
<dbReference type="SUPFAM" id="SSF55326">
    <property type="entry name" value="PurM N-terminal domain-like"/>
    <property type="match status" value="2"/>
</dbReference>
<feature type="active site" description="Proton acceptor" evidence="8">
    <location>
        <position position="338"/>
    </location>
</feature>
<dbReference type="Proteomes" id="UP000191931">
    <property type="component" value="Unassembled WGS sequence"/>
</dbReference>
<dbReference type="AlphaFoldDB" id="A0A1W1H4K3"/>
<dbReference type="GO" id="GO:0006189">
    <property type="term" value="P:'de novo' IMP biosynthetic process"/>
    <property type="evidence" value="ECO:0007669"/>
    <property type="project" value="UniProtKB-UniRule"/>
</dbReference>
<dbReference type="GO" id="GO:0000287">
    <property type="term" value="F:magnesium ion binding"/>
    <property type="evidence" value="ECO:0007669"/>
    <property type="project" value="UniProtKB-UniRule"/>
</dbReference>
<feature type="domain" description="Phosphoribosylformylglycinamidine synthase linker" evidence="11">
    <location>
        <begin position="212"/>
        <end position="270"/>
    </location>
</feature>
<dbReference type="OrthoDB" id="9804441at2"/>
<dbReference type="HAMAP" id="MF_00420">
    <property type="entry name" value="PurL_2"/>
    <property type="match status" value="1"/>
</dbReference>
<evidence type="ECO:0000256" key="1">
    <source>
        <dbReference type="ARBA" id="ARBA00022490"/>
    </source>
</evidence>
<keyword evidence="6 8" id="KW-0067">ATP-binding</keyword>
<feature type="domain" description="PurM-like N-terminal" evidence="9">
    <location>
        <begin position="701"/>
        <end position="809"/>
    </location>
</feature>
<name>A0A1W1H4K3_9BACT</name>
<dbReference type="SUPFAM" id="SSF82697">
    <property type="entry name" value="PurS-like"/>
    <property type="match status" value="1"/>
</dbReference>
<evidence type="ECO:0000256" key="6">
    <source>
        <dbReference type="ARBA" id="ARBA00022840"/>
    </source>
</evidence>
<dbReference type="STRING" id="1246637.MTBBW1_10031"/>
<organism evidence="12 13">
    <name type="scientific">Desulfamplus magnetovallimortis</name>
    <dbReference type="NCBI Taxonomy" id="1246637"/>
    <lineage>
        <taxon>Bacteria</taxon>
        <taxon>Pseudomonadati</taxon>
        <taxon>Thermodesulfobacteriota</taxon>
        <taxon>Desulfobacteria</taxon>
        <taxon>Desulfobacterales</taxon>
        <taxon>Desulfobacteraceae</taxon>
        <taxon>Desulfamplus</taxon>
    </lineage>
</organism>
<keyword evidence="5 8" id="KW-0658">Purine biosynthesis</keyword>